<feature type="region of interest" description="Disordered" evidence="4">
    <location>
        <begin position="28"/>
        <end position="49"/>
    </location>
</feature>
<name>A0A8S0UNZ7_OLEEU</name>
<gene>
    <name evidence="6" type="ORF">OLEA9_A090726</name>
</gene>
<dbReference type="PANTHER" id="PTHR11064">
    <property type="entry name" value="CCAAT-BINDING TRANSCRIPTION FACTOR-RELATED"/>
    <property type="match status" value="1"/>
</dbReference>
<dbReference type="GO" id="GO:0016602">
    <property type="term" value="C:CCAAT-binding factor complex"/>
    <property type="evidence" value="ECO:0007669"/>
    <property type="project" value="InterPro"/>
</dbReference>
<proteinExistence type="inferred from homology"/>
<evidence type="ECO:0000256" key="2">
    <source>
        <dbReference type="ARBA" id="ARBA00023015"/>
    </source>
</evidence>
<dbReference type="InterPro" id="IPR009072">
    <property type="entry name" value="Histone-fold"/>
</dbReference>
<comment type="caution">
    <text evidence="6">The sequence shown here is derived from an EMBL/GenBank/DDBJ whole genome shotgun (WGS) entry which is preliminary data.</text>
</comment>
<protein>
    <submittedName>
        <fullName evidence="6">Nuclear transcription factor Y subunit B-9-like</fullName>
    </submittedName>
</protein>
<evidence type="ECO:0000313" key="7">
    <source>
        <dbReference type="Proteomes" id="UP000594638"/>
    </source>
</evidence>
<dbReference type="GO" id="GO:0001228">
    <property type="term" value="F:DNA-binding transcription activator activity, RNA polymerase II-specific"/>
    <property type="evidence" value="ECO:0007669"/>
    <property type="project" value="InterPro"/>
</dbReference>
<evidence type="ECO:0000259" key="5">
    <source>
        <dbReference type="Pfam" id="PF00808"/>
    </source>
</evidence>
<dbReference type="OrthoDB" id="386949at2759"/>
<feature type="domain" description="Transcription factor CBF/NF-Y/archaeal histone" evidence="5">
    <location>
        <begin position="52"/>
        <end position="115"/>
    </location>
</feature>
<dbReference type="PANTHER" id="PTHR11064:SF115">
    <property type="entry name" value="NUCLEAR TRANSCRIPTION FACTOR Y SUBUNIT B-9"/>
    <property type="match status" value="1"/>
</dbReference>
<keyword evidence="3" id="KW-0804">Transcription</keyword>
<dbReference type="Pfam" id="PF00808">
    <property type="entry name" value="CBFD_NFYB_HMF"/>
    <property type="match status" value="1"/>
</dbReference>
<dbReference type="CDD" id="cd22907">
    <property type="entry name" value="HFD_NFYB"/>
    <property type="match status" value="1"/>
</dbReference>
<comment type="similarity">
    <text evidence="1">Belongs to the NFYB/HAP3 subunit family.</text>
</comment>
<dbReference type="Proteomes" id="UP000594638">
    <property type="component" value="Unassembled WGS sequence"/>
</dbReference>
<accession>A0A8S0UNZ7</accession>
<evidence type="ECO:0000256" key="3">
    <source>
        <dbReference type="ARBA" id="ARBA00023163"/>
    </source>
</evidence>
<feature type="compositionally biased region" description="Polar residues" evidence="4">
    <location>
        <begin position="31"/>
        <end position="41"/>
    </location>
</feature>
<dbReference type="InterPro" id="IPR027113">
    <property type="entry name" value="Transc_fact_NFYB/HAP3"/>
</dbReference>
<evidence type="ECO:0000256" key="4">
    <source>
        <dbReference type="SAM" id="MobiDB-lite"/>
    </source>
</evidence>
<organism evidence="6 7">
    <name type="scientific">Olea europaea subsp. europaea</name>
    <dbReference type="NCBI Taxonomy" id="158383"/>
    <lineage>
        <taxon>Eukaryota</taxon>
        <taxon>Viridiplantae</taxon>
        <taxon>Streptophyta</taxon>
        <taxon>Embryophyta</taxon>
        <taxon>Tracheophyta</taxon>
        <taxon>Spermatophyta</taxon>
        <taxon>Magnoliopsida</taxon>
        <taxon>eudicotyledons</taxon>
        <taxon>Gunneridae</taxon>
        <taxon>Pentapetalae</taxon>
        <taxon>asterids</taxon>
        <taxon>lamiids</taxon>
        <taxon>Lamiales</taxon>
        <taxon>Oleaceae</taxon>
        <taxon>Oleeae</taxon>
        <taxon>Olea</taxon>
    </lineage>
</organism>
<dbReference type="InterPro" id="IPR003958">
    <property type="entry name" value="CBFA_NFYB_domain"/>
</dbReference>
<dbReference type="SUPFAM" id="SSF47113">
    <property type="entry name" value="Histone-fold"/>
    <property type="match status" value="1"/>
</dbReference>
<evidence type="ECO:0000313" key="6">
    <source>
        <dbReference type="EMBL" id="CAA3019977.1"/>
    </source>
</evidence>
<sequence length="191" mass="21178">MDQGSSSNLQSCNVTAVRNSGPVIQEALGAESNSSGSSTEQTTKRARASNLMPTTNMLKIMRSGLPEHAKIANDAKDKMQECVSSFIRVVTNEANLRCHQEHRRTITGEDLIVAMGKLGLDNYIEPLTCYLSKYREHEFQKKSLPGERYKKRNVSFVQPQITPQPPVQVVPLDYAWDMPIDDSPDGHGEGS</sequence>
<keyword evidence="2" id="KW-0805">Transcription regulation</keyword>
<keyword evidence="7" id="KW-1185">Reference proteome</keyword>
<dbReference type="Gene3D" id="1.10.20.10">
    <property type="entry name" value="Histone, subunit A"/>
    <property type="match status" value="1"/>
</dbReference>
<dbReference type="GO" id="GO:0000978">
    <property type="term" value="F:RNA polymerase II cis-regulatory region sequence-specific DNA binding"/>
    <property type="evidence" value="ECO:0007669"/>
    <property type="project" value="TreeGrafter"/>
</dbReference>
<dbReference type="PRINTS" id="PR00615">
    <property type="entry name" value="CCAATSUBUNTA"/>
</dbReference>
<evidence type="ECO:0000256" key="1">
    <source>
        <dbReference type="ARBA" id="ARBA00009053"/>
    </source>
</evidence>
<dbReference type="Gramene" id="OE9A090726T1">
    <property type="protein sequence ID" value="OE9A090726C1"/>
    <property type="gene ID" value="OE9A090726"/>
</dbReference>
<reference evidence="6 7" key="1">
    <citation type="submission" date="2019-12" db="EMBL/GenBank/DDBJ databases">
        <authorList>
            <person name="Alioto T."/>
            <person name="Alioto T."/>
            <person name="Gomez Garrido J."/>
        </authorList>
    </citation>
    <scope>NUCLEOTIDE SEQUENCE [LARGE SCALE GENOMIC DNA]</scope>
</reference>
<dbReference type="EMBL" id="CACTIH010009032">
    <property type="protein sequence ID" value="CAA3019977.1"/>
    <property type="molecule type" value="Genomic_DNA"/>
</dbReference>
<dbReference type="GO" id="GO:0046982">
    <property type="term" value="F:protein heterodimerization activity"/>
    <property type="evidence" value="ECO:0007669"/>
    <property type="project" value="InterPro"/>
</dbReference>
<dbReference type="AlphaFoldDB" id="A0A8S0UNZ7"/>